<name>A0A212J3L0_9BACT</name>
<organism evidence="1">
    <name type="scientific">uncultured Dysgonomonas sp</name>
    <dbReference type="NCBI Taxonomy" id="206096"/>
    <lineage>
        <taxon>Bacteria</taxon>
        <taxon>Pseudomonadati</taxon>
        <taxon>Bacteroidota</taxon>
        <taxon>Bacteroidia</taxon>
        <taxon>Bacteroidales</taxon>
        <taxon>Dysgonomonadaceae</taxon>
        <taxon>Dysgonomonas</taxon>
        <taxon>environmental samples</taxon>
    </lineage>
</organism>
<dbReference type="AlphaFoldDB" id="A0A212J3L0"/>
<evidence type="ECO:0000313" key="1">
    <source>
        <dbReference type="EMBL" id="SBV94007.1"/>
    </source>
</evidence>
<dbReference type="EMBL" id="FLUM01000001">
    <property type="protein sequence ID" value="SBV94007.1"/>
    <property type="molecule type" value="Genomic_DNA"/>
</dbReference>
<dbReference type="RefSeq" id="WP_296938898.1">
    <property type="nucleotide sequence ID" value="NZ_LT599032.1"/>
</dbReference>
<protein>
    <submittedName>
        <fullName evidence="1">Uncharacterized protein</fullName>
    </submittedName>
</protein>
<accession>A0A212J3L0</accession>
<reference evidence="1" key="1">
    <citation type="submission" date="2016-04" db="EMBL/GenBank/DDBJ databases">
        <authorList>
            <person name="Evans L.H."/>
            <person name="Alamgir A."/>
            <person name="Owens N."/>
            <person name="Weber N.D."/>
            <person name="Virtaneva K."/>
            <person name="Barbian K."/>
            <person name="Babar A."/>
            <person name="Rosenke K."/>
        </authorList>
    </citation>
    <scope>NUCLEOTIDE SEQUENCE</scope>
    <source>
        <strain evidence="1">86-1</strain>
    </source>
</reference>
<sequence length="241" mass="26944">MSPATGVPQIDIPLYEIKANDISIPVSISYHASGIKVEDVATPVGLGWTLNFGGVITHSVYGLADKPGYTNNIIKSSNHVADLMTKIQYSCDLHWKPWASYTTLDDTQSDRYVYNFNGKTGVFRYNSVNNEIVTVPYAPLIIETTSDGFKIKDTDGLIYYFEAKESSGPSHSIYISAWYITKVESQITGSAVNFKYKSMNSYSEYVTSQKVSRGIGYDYDLPPSQVICNHLPDIERIYNPR</sequence>
<gene>
    <name evidence="1" type="ORF">KL86DYS1_11018</name>
</gene>
<proteinExistence type="predicted"/>